<dbReference type="Proteomes" id="UP000322873">
    <property type="component" value="Unassembled WGS sequence"/>
</dbReference>
<keyword evidence="3" id="KW-1185">Reference proteome</keyword>
<evidence type="ECO:0000256" key="1">
    <source>
        <dbReference type="SAM" id="MobiDB-lite"/>
    </source>
</evidence>
<gene>
    <name evidence="2" type="ORF">EYC84_005828</name>
</gene>
<feature type="region of interest" description="Disordered" evidence="1">
    <location>
        <begin position="206"/>
        <end position="242"/>
    </location>
</feature>
<evidence type="ECO:0000313" key="3">
    <source>
        <dbReference type="Proteomes" id="UP000322873"/>
    </source>
</evidence>
<feature type="compositionally biased region" description="Basic residues" evidence="1">
    <location>
        <begin position="207"/>
        <end position="216"/>
    </location>
</feature>
<accession>A0A5M9K2X9</accession>
<dbReference type="VEuPathDB" id="FungiDB:MFRU_015g01680"/>
<sequence>MFIHYLRSTYQQIWAQLGLCTTLHLKKGSVSLHLNHDELSSLPAVSSRPWSSTTTDIKTPETVLCAQMEQLTVSLAFLSTSARNEISKRVKISQNSVNGKKIRSKISAESLKVKPGSSKKISVLLEECPDSTKPPEATQPQVVIRPSIIKVGGCCHEMTGLLKECSDNLFSSITLHVIPALSQLGSFVSSGQFLNKVPSSVCTRTLAKGRKRRRALPVKPSNAENGSFETTKNDSVPSKDATNDEMSLISGTEENGIQPLNINSWSSSTVKAVPRKRCLSTFNSEIAHALDLKASCNLVNTAMRIMIADTEMRQKTIKGLKIHNTSNNLATSLASLSPVMFSPGFKKSVAHNSSYVPRIVQMMTSLTRNAQTPSLRQKLAQISNISTSEFTSDTTDVRINGEPGSEKRLAAVVQARLWSMMQQTLHDPYAASQATNKRSPHGKNILSEEDDGYDDLLGAIGTEDGVEEWKMAEDDFRWTIDEGCSEKSEFNCILSDYDGTMGVEFDDLLDEEDEILLSDEDRERFETGFETEKMFFGPQWQLKGDEQYDDLLSAVEDSSLDELLLNESTDNATLGEKLSFGNDDMLLI</sequence>
<evidence type="ECO:0000313" key="2">
    <source>
        <dbReference type="EMBL" id="KAA8574342.1"/>
    </source>
</evidence>
<feature type="compositionally biased region" description="Polar residues" evidence="1">
    <location>
        <begin position="222"/>
        <end position="236"/>
    </location>
</feature>
<protein>
    <submittedName>
        <fullName evidence="2">Uncharacterized protein</fullName>
    </submittedName>
</protein>
<feature type="region of interest" description="Disordered" evidence="1">
    <location>
        <begin position="430"/>
        <end position="450"/>
    </location>
</feature>
<name>A0A5M9K2X9_MONFR</name>
<comment type="caution">
    <text evidence="2">The sequence shown here is derived from an EMBL/GenBank/DDBJ whole genome shotgun (WGS) entry which is preliminary data.</text>
</comment>
<dbReference type="EMBL" id="VICG01000003">
    <property type="protein sequence ID" value="KAA8574342.1"/>
    <property type="molecule type" value="Genomic_DNA"/>
</dbReference>
<proteinExistence type="predicted"/>
<reference evidence="2 3" key="1">
    <citation type="submission" date="2019-06" db="EMBL/GenBank/DDBJ databases">
        <title>Genome Sequence of the Brown Rot Fungal Pathogen Monilinia fructicola.</title>
        <authorList>
            <person name="De Miccolis Angelini R.M."/>
            <person name="Landi L."/>
            <person name="Abate D."/>
            <person name="Pollastro S."/>
            <person name="Romanazzi G."/>
            <person name="Faretra F."/>
        </authorList>
    </citation>
    <scope>NUCLEOTIDE SEQUENCE [LARGE SCALE GENOMIC DNA]</scope>
    <source>
        <strain evidence="2 3">Mfrc123</strain>
    </source>
</reference>
<organism evidence="2 3">
    <name type="scientific">Monilinia fructicola</name>
    <name type="common">Brown rot fungus</name>
    <name type="synonym">Ciboria fructicola</name>
    <dbReference type="NCBI Taxonomy" id="38448"/>
    <lineage>
        <taxon>Eukaryota</taxon>
        <taxon>Fungi</taxon>
        <taxon>Dikarya</taxon>
        <taxon>Ascomycota</taxon>
        <taxon>Pezizomycotina</taxon>
        <taxon>Leotiomycetes</taxon>
        <taxon>Helotiales</taxon>
        <taxon>Sclerotiniaceae</taxon>
        <taxon>Monilinia</taxon>
    </lineage>
</organism>
<dbReference type="AlphaFoldDB" id="A0A5M9K2X9"/>